<evidence type="ECO:0000313" key="4">
    <source>
        <dbReference type="EMBL" id="RGO50810.1"/>
    </source>
</evidence>
<sequence length="928" mass="95336">MADGYLNFDTKINEKGFNEGISKLSNLGKAGLKVVTGAIATLGTAVGAGMTAVVKVGAAFESEMSKVSAISGATGDELQSLTDKAKEMGAKTKFSATESAQAMEYMAMAGWKTADMLNGIEGIMNLAAASGESLAATSDIVTDALTAFGLSAQDSTHFADVLAAASSNANTNVSMMGETFKYVAPVAGALGFSVEDCGVAIGLMANSGIKAGQAGTSLRQMLSRLTKPTKEVQTAMDQLGFSLTDSEGNVKSLDTVMGDLRNGFKGLSRAEQTQIATSLAGQEAMSGLLAIVNASDEDFNKLKDSIYNADGAAAEMAATMQDNLTGQLTILKSEAEGLGIEIYESIEVPLKNLASVGVKALGDLNEAYASGGFVGFINEIGSKVPILKSFTDAIAGFAEKTKGMSTDELMNLGKLTGVLIGAGPAFSLIGKSAKTFSDVLEGVGDATSGAITTIGKFPGELKNAKGAITGFGGSLKNLGNSIIGPFQVLTPKLNSIIGKTFSFLPTKISGVVGKIAPAVAGKFPKITSAFQEFGGYIGAWGGQVGTAFQGVLGKVAGFMPAFANLMGFGAVLGVVAVGLGLLYSQFGTQIDQILLMMQTKGPEVITNFCNGIVAALPNLIAQGATMLNNLMFAITANLPAIIQGGIAIVSTLITGIAQQLPTLIPTALMMILTLVSSLLSNVGQLVDAGINLLVGLAQGVVNALPQLINKAPTIIGQLATAIISNLPKILLAGIKIITILGTGLIQAVPQLISKIPSIISQVKNAFTSVDWGGVGRNIISGIANGLKGAAGAIVEAAKGAAESALNAAKNFLGIHSPSRVFRDQVGKMMALGMGIGFERNIPVKSMSTGVQRAVAGLQKSVDIALSARTSDKTVGGVKSMPGFDNNDIDYDRLEKIQMKAADKLAKRPIFLDTKRIDTPLPEGAVPVW</sequence>
<evidence type="ECO:0000256" key="2">
    <source>
        <dbReference type="SAM" id="Phobius"/>
    </source>
</evidence>
<proteinExistence type="predicted"/>
<evidence type="ECO:0000313" key="5">
    <source>
        <dbReference type="Proteomes" id="UP000261055"/>
    </source>
</evidence>
<organism evidence="4 5">
    <name type="scientific">Dorea formicigenerans</name>
    <dbReference type="NCBI Taxonomy" id="39486"/>
    <lineage>
        <taxon>Bacteria</taxon>
        <taxon>Bacillati</taxon>
        <taxon>Bacillota</taxon>
        <taxon>Clostridia</taxon>
        <taxon>Lachnospirales</taxon>
        <taxon>Lachnospiraceae</taxon>
        <taxon>Dorea</taxon>
    </lineage>
</organism>
<dbReference type="NCBIfam" id="TIGR01760">
    <property type="entry name" value="tape_meas_TP901"/>
    <property type="match status" value="1"/>
</dbReference>
<gene>
    <name evidence="4" type="ORF">DXB12_08340</name>
</gene>
<name>A0A3E5GSK9_9FIRM</name>
<protein>
    <submittedName>
        <fullName evidence="4">Phage tail tape measure protein</fullName>
    </submittedName>
</protein>
<keyword evidence="2" id="KW-0812">Transmembrane</keyword>
<keyword evidence="2" id="KW-0472">Membrane</keyword>
<dbReference type="Pfam" id="PF10145">
    <property type="entry name" value="PhageMin_Tail"/>
    <property type="match status" value="1"/>
</dbReference>
<keyword evidence="1" id="KW-1188">Viral release from host cell</keyword>
<dbReference type="AlphaFoldDB" id="A0A3E5GSK9"/>
<dbReference type="InterPro" id="IPR010090">
    <property type="entry name" value="Phage_tape_meas"/>
</dbReference>
<dbReference type="EMBL" id="QSVQ01000008">
    <property type="protein sequence ID" value="RGO50810.1"/>
    <property type="molecule type" value="Genomic_DNA"/>
</dbReference>
<feature type="domain" description="Phage tail tape measure protein" evidence="3">
    <location>
        <begin position="83"/>
        <end position="281"/>
    </location>
</feature>
<dbReference type="PANTHER" id="PTHR37813:SF1">
    <property type="entry name" value="FELS-2 PROPHAGE PROTEIN"/>
    <property type="match status" value="1"/>
</dbReference>
<keyword evidence="5" id="KW-1185">Reference proteome</keyword>
<accession>A0A3E5GSK9</accession>
<comment type="caution">
    <text evidence="4">The sequence shown here is derived from an EMBL/GenBank/DDBJ whole genome shotgun (WGS) entry which is preliminary data.</text>
</comment>
<dbReference type="PANTHER" id="PTHR37813">
    <property type="entry name" value="FELS-2 PROPHAGE PROTEIN"/>
    <property type="match status" value="1"/>
</dbReference>
<evidence type="ECO:0000256" key="1">
    <source>
        <dbReference type="ARBA" id="ARBA00022612"/>
    </source>
</evidence>
<dbReference type="Proteomes" id="UP000261055">
    <property type="component" value="Unassembled WGS sequence"/>
</dbReference>
<reference evidence="4 5" key="1">
    <citation type="submission" date="2018-08" db="EMBL/GenBank/DDBJ databases">
        <title>A genome reference for cultivated species of the human gut microbiota.</title>
        <authorList>
            <person name="Zou Y."/>
            <person name="Xue W."/>
            <person name="Luo G."/>
        </authorList>
    </citation>
    <scope>NUCLEOTIDE SEQUENCE [LARGE SCALE GENOMIC DNA]</scope>
    <source>
        <strain evidence="4 5">OM02-12</strain>
    </source>
</reference>
<dbReference type="RefSeq" id="WP_117613512.1">
    <property type="nucleotide sequence ID" value="NZ_QSVQ01000008.1"/>
</dbReference>
<feature type="transmembrane region" description="Helical" evidence="2">
    <location>
        <begin position="604"/>
        <end position="624"/>
    </location>
</feature>
<keyword evidence="2" id="KW-1133">Transmembrane helix</keyword>
<feature type="transmembrane region" description="Helical" evidence="2">
    <location>
        <begin position="630"/>
        <end position="653"/>
    </location>
</feature>
<feature type="transmembrane region" description="Helical" evidence="2">
    <location>
        <begin position="660"/>
        <end position="682"/>
    </location>
</feature>
<evidence type="ECO:0000259" key="3">
    <source>
        <dbReference type="Pfam" id="PF10145"/>
    </source>
</evidence>
<feature type="transmembrane region" description="Helical" evidence="2">
    <location>
        <begin position="561"/>
        <end position="583"/>
    </location>
</feature>